<gene>
    <name evidence="1" type="ORF">SERLADRAFT_463899</name>
</gene>
<dbReference type="Proteomes" id="UP000008064">
    <property type="component" value="Unassembled WGS sequence"/>
</dbReference>
<dbReference type="GeneID" id="18818655"/>
<evidence type="ECO:0000313" key="1">
    <source>
        <dbReference type="EMBL" id="EGO26645.1"/>
    </source>
</evidence>
<proteinExistence type="predicted"/>
<name>F8NQU2_SERL9</name>
<dbReference type="RefSeq" id="XP_007316818.1">
    <property type="nucleotide sequence ID" value="XM_007316756.1"/>
</dbReference>
<dbReference type="HOGENOM" id="CLU_2723761_0_0_1"/>
<accession>F8NQU2</accession>
<dbReference type="EMBL" id="GL945432">
    <property type="protein sequence ID" value="EGO26645.1"/>
    <property type="molecule type" value="Genomic_DNA"/>
</dbReference>
<protein>
    <submittedName>
        <fullName evidence="1">Uncharacterized protein</fullName>
    </submittedName>
</protein>
<dbReference type="AlphaFoldDB" id="F8NQU2"/>
<reference evidence="1" key="1">
    <citation type="submission" date="2011-04" db="EMBL/GenBank/DDBJ databases">
        <title>Evolution of plant cell wall degrading machinery underlies the functional diversity of forest fungi.</title>
        <authorList>
            <consortium name="US DOE Joint Genome Institute (JGI-PGF)"/>
            <person name="Eastwood D.C."/>
            <person name="Floudas D."/>
            <person name="Binder M."/>
            <person name="Majcherczyk A."/>
            <person name="Schneider P."/>
            <person name="Aerts A."/>
            <person name="Asiegbu F.O."/>
            <person name="Baker S.E."/>
            <person name="Barry K."/>
            <person name="Bendiksby M."/>
            <person name="Blumentritt M."/>
            <person name="Coutinho P.M."/>
            <person name="Cullen D."/>
            <person name="Cullen D."/>
            <person name="Gathman A."/>
            <person name="Goodell B."/>
            <person name="Henrissat B."/>
            <person name="Ihrmark K."/>
            <person name="Kauserud H."/>
            <person name="Kohler A."/>
            <person name="LaButti K."/>
            <person name="Lapidus A."/>
            <person name="Lavin J.L."/>
            <person name="Lee Y.-H."/>
            <person name="Lindquist E."/>
            <person name="Lilly W."/>
            <person name="Lucas S."/>
            <person name="Morin E."/>
            <person name="Murat C."/>
            <person name="Oguiza J.A."/>
            <person name="Park J."/>
            <person name="Pisabarro A.G."/>
            <person name="Riley R."/>
            <person name="Rosling A."/>
            <person name="Salamov A."/>
            <person name="Schmidt O."/>
            <person name="Schmutz J."/>
            <person name="Skrede I."/>
            <person name="Stenlid J."/>
            <person name="Wiebenga A."/>
            <person name="Xie X."/>
            <person name="Kues U."/>
            <person name="Hibbett D.S."/>
            <person name="Hoffmeister D."/>
            <person name="Hogberg N."/>
            <person name="Martin F."/>
            <person name="Grigoriev I.V."/>
            <person name="Watkinson S.C."/>
        </authorList>
    </citation>
    <scope>NUCLEOTIDE SEQUENCE</scope>
    <source>
        <strain evidence="1">S7.9</strain>
    </source>
</reference>
<sequence>MIVDLVGNAQPLQHAFSPVRSLEPAKEYKAFQESPRFTPGACRTSECPLPDHIAIVRVTRISSAPNTMFGKF</sequence>
<dbReference type="KEGG" id="sla:SERLADRAFT_463899"/>
<organism>
    <name type="scientific">Serpula lacrymans var. lacrymans (strain S7.9)</name>
    <name type="common">Dry rot fungus</name>
    <dbReference type="NCBI Taxonomy" id="578457"/>
    <lineage>
        <taxon>Eukaryota</taxon>
        <taxon>Fungi</taxon>
        <taxon>Dikarya</taxon>
        <taxon>Basidiomycota</taxon>
        <taxon>Agaricomycotina</taxon>
        <taxon>Agaricomycetes</taxon>
        <taxon>Agaricomycetidae</taxon>
        <taxon>Boletales</taxon>
        <taxon>Coniophorineae</taxon>
        <taxon>Serpulaceae</taxon>
        <taxon>Serpula</taxon>
    </lineage>
</organism>